<keyword evidence="5" id="KW-1185">Reference proteome</keyword>
<organism evidence="4 5">
    <name type="scientific">Acidisoma cellulosilyticum</name>
    <dbReference type="NCBI Taxonomy" id="2802395"/>
    <lineage>
        <taxon>Bacteria</taxon>
        <taxon>Pseudomonadati</taxon>
        <taxon>Pseudomonadota</taxon>
        <taxon>Alphaproteobacteria</taxon>
        <taxon>Acetobacterales</taxon>
        <taxon>Acidocellaceae</taxon>
        <taxon>Acidisoma</taxon>
    </lineage>
</organism>
<feature type="chain" id="PRO_5037501003" evidence="2">
    <location>
        <begin position="32"/>
        <end position="267"/>
    </location>
</feature>
<accession>A0A963YYW8</accession>
<reference evidence="4 5" key="1">
    <citation type="journal article" date="2021" name="Microorganisms">
        <title>Acidisoma silvae sp. nov. and Acidisomacellulosilytica sp. nov., Two Acidophilic Bacteria Isolated from Decaying Wood, Hydrolyzing Cellulose and Producing Poly-3-hydroxybutyrate.</title>
        <authorList>
            <person name="Mieszkin S."/>
            <person name="Pouder E."/>
            <person name="Uroz S."/>
            <person name="Simon-Colin C."/>
            <person name="Alain K."/>
        </authorList>
    </citation>
    <scope>NUCLEOTIDE SEQUENCE [LARGE SCALE GENOMIC DNA]</scope>
    <source>
        <strain evidence="4 5">HW T5.17</strain>
    </source>
</reference>
<feature type="domain" description="DUF4142" evidence="3">
    <location>
        <begin position="79"/>
        <end position="214"/>
    </location>
</feature>
<dbReference type="PANTHER" id="PTHR38593">
    <property type="entry name" value="BLR2558 PROTEIN"/>
    <property type="match status" value="1"/>
</dbReference>
<comment type="caution">
    <text evidence="4">The sequence shown here is derived from an EMBL/GenBank/DDBJ whole genome shotgun (WGS) entry which is preliminary data.</text>
</comment>
<dbReference type="Proteomes" id="UP000721844">
    <property type="component" value="Unassembled WGS sequence"/>
</dbReference>
<evidence type="ECO:0000256" key="1">
    <source>
        <dbReference type="SAM" id="MobiDB-lite"/>
    </source>
</evidence>
<protein>
    <submittedName>
        <fullName evidence="4">DUF4142 domain-containing protein</fullName>
    </submittedName>
</protein>
<name>A0A963YYW8_9PROT</name>
<sequence length="267" mass="28095">MRNGKSNPNRWLLSTACGLALLTASGSAALAQNVPTSDATAPQGSGAATQVIQLKPGQEAGTPTVMPADTAGNPGASTQDAHFVWAASATNQAEVEFGKLAQARGQSPNEQNFGKMLEADHMNSEQALTPIADTLMLKTSPGLSPMQTALLQHLQAVPADQFDMEFNHAMVRAHQHAIAVFRKEAMTGQSQQLRAYAHQTLPALENHLQLAESMSPMPMQGPAMASMTPAPVQVPPPSSVVDPQVSGNPDTSADQLNGRVLQFNSQS</sequence>
<dbReference type="EMBL" id="JAESVA010000001">
    <property type="protein sequence ID" value="MCB8878937.1"/>
    <property type="molecule type" value="Genomic_DNA"/>
</dbReference>
<evidence type="ECO:0000259" key="3">
    <source>
        <dbReference type="Pfam" id="PF13628"/>
    </source>
</evidence>
<evidence type="ECO:0000256" key="2">
    <source>
        <dbReference type="SAM" id="SignalP"/>
    </source>
</evidence>
<evidence type="ECO:0000313" key="4">
    <source>
        <dbReference type="EMBL" id="MCB8878937.1"/>
    </source>
</evidence>
<gene>
    <name evidence="4" type="ORF">ACELLULO517_01735</name>
</gene>
<dbReference type="Pfam" id="PF13628">
    <property type="entry name" value="DUF4142"/>
    <property type="match status" value="1"/>
</dbReference>
<dbReference type="InterPro" id="IPR025419">
    <property type="entry name" value="DUF4142"/>
</dbReference>
<evidence type="ECO:0000313" key="5">
    <source>
        <dbReference type="Proteomes" id="UP000721844"/>
    </source>
</evidence>
<proteinExistence type="predicted"/>
<dbReference type="PANTHER" id="PTHR38593:SF1">
    <property type="entry name" value="BLR2558 PROTEIN"/>
    <property type="match status" value="1"/>
</dbReference>
<feature type="signal peptide" evidence="2">
    <location>
        <begin position="1"/>
        <end position="31"/>
    </location>
</feature>
<dbReference type="AlphaFoldDB" id="A0A963YYW8"/>
<dbReference type="Gene3D" id="1.20.1260.10">
    <property type="match status" value="1"/>
</dbReference>
<keyword evidence="2" id="KW-0732">Signal</keyword>
<feature type="region of interest" description="Disordered" evidence="1">
    <location>
        <begin position="218"/>
        <end position="267"/>
    </location>
</feature>
<dbReference type="RefSeq" id="WP_227305289.1">
    <property type="nucleotide sequence ID" value="NZ_JAESVA010000001.1"/>
</dbReference>
<dbReference type="InterPro" id="IPR012347">
    <property type="entry name" value="Ferritin-like"/>
</dbReference>